<dbReference type="Proteomes" id="UP000269793">
    <property type="component" value="Chromosome VI"/>
</dbReference>
<keyword evidence="3" id="KW-1185">Reference proteome</keyword>
<dbReference type="AlphaFoldDB" id="A0A3G2SAA1"/>
<evidence type="ECO:0000313" key="3">
    <source>
        <dbReference type="Proteomes" id="UP000269793"/>
    </source>
</evidence>
<proteinExistence type="predicted"/>
<evidence type="ECO:0000313" key="2">
    <source>
        <dbReference type="EMBL" id="AYO44139.1"/>
    </source>
</evidence>
<sequence>MLRSPRARGPAEQRLTLTSPMNQIGVLGRSTHARAPPAPTQPASLAELDAQVAELRHELRFSSAVPISHWIRCADTFKRQADQHHNASDLDMQYLCLAKCDKLLNELMPREHAGWHKLDRETRAQCRRHAALIHELVWLTRDALLEARGGAAPATHPPVSPSSHAATPTRSSFRQASRASKHVSFAEAPPSARTAPWSPAHAVPTTWAAPTLPLSPPLSLAGQPPPWSPPLTCPPLSPPPTSPVAQPPRIPSPRPRRLRRRPSERLFLTADPPVSLPVARGVPRHGLSCTLG</sequence>
<reference evidence="2 3" key="1">
    <citation type="submission" date="2018-10" db="EMBL/GenBank/DDBJ databases">
        <title>Complete genome sequence of Malassezia restricta CBS 7877.</title>
        <authorList>
            <person name="Morand S.C."/>
            <person name="Bertignac M."/>
            <person name="Iltis A."/>
            <person name="Kolder I."/>
            <person name="Pirovano W."/>
            <person name="Jourdain R."/>
            <person name="Clavaud C."/>
        </authorList>
    </citation>
    <scope>NUCLEOTIDE SEQUENCE [LARGE SCALE GENOMIC DNA]</scope>
    <source>
        <strain evidence="2 3">CBS 7877</strain>
    </source>
</reference>
<feature type="region of interest" description="Disordered" evidence="1">
    <location>
        <begin position="214"/>
        <end position="265"/>
    </location>
</feature>
<protein>
    <submittedName>
        <fullName evidence="2">Uncharacterized protein</fullName>
    </submittedName>
</protein>
<dbReference type="EMBL" id="CP033153">
    <property type="protein sequence ID" value="AYO44139.1"/>
    <property type="molecule type" value="Genomic_DNA"/>
</dbReference>
<dbReference type="OrthoDB" id="3640at2759"/>
<dbReference type="VEuPathDB" id="FungiDB:DNF11_3189"/>
<feature type="compositionally biased region" description="Polar residues" evidence="1">
    <location>
        <begin position="161"/>
        <end position="178"/>
    </location>
</feature>
<gene>
    <name evidence="2" type="ORF">DNF11_3189</name>
</gene>
<evidence type="ECO:0000256" key="1">
    <source>
        <dbReference type="SAM" id="MobiDB-lite"/>
    </source>
</evidence>
<dbReference type="Gene3D" id="1.20.58.80">
    <property type="entry name" value="Phosphotransferase system, lactose/cellobiose-type IIA subunit"/>
    <property type="match status" value="1"/>
</dbReference>
<feature type="region of interest" description="Disordered" evidence="1">
    <location>
        <begin position="149"/>
        <end position="199"/>
    </location>
</feature>
<dbReference type="STRING" id="425264.A0A3G2SAA1"/>
<name>A0A3G2SAA1_MALR7</name>
<accession>A0A3G2SAA1</accession>
<organism evidence="2 3">
    <name type="scientific">Malassezia restricta (strain ATCC 96810 / NBRC 103918 / CBS 7877)</name>
    <name type="common">Seborrheic dermatitis infection agent</name>
    <dbReference type="NCBI Taxonomy" id="425264"/>
    <lineage>
        <taxon>Eukaryota</taxon>
        <taxon>Fungi</taxon>
        <taxon>Dikarya</taxon>
        <taxon>Basidiomycota</taxon>
        <taxon>Ustilaginomycotina</taxon>
        <taxon>Malasseziomycetes</taxon>
        <taxon>Malasseziales</taxon>
        <taxon>Malasseziaceae</taxon>
        <taxon>Malassezia</taxon>
    </lineage>
</organism>
<feature type="compositionally biased region" description="Pro residues" evidence="1">
    <location>
        <begin position="223"/>
        <end position="253"/>
    </location>
</feature>